<keyword evidence="1" id="KW-0560">Oxidoreductase</keyword>
<dbReference type="InterPro" id="IPR029154">
    <property type="entry name" value="HIBADH-like_NADP-bd"/>
</dbReference>
<name>A0AA35R258_GEOBA</name>
<dbReference type="SUPFAM" id="SSF51735">
    <property type="entry name" value="NAD(P)-binding Rossmann-fold domains"/>
    <property type="match status" value="1"/>
</dbReference>
<dbReference type="GO" id="GO:0050661">
    <property type="term" value="F:NADP binding"/>
    <property type="evidence" value="ECO:0007669"/>
    <property type="project" value="InterPro"/>
</dbReference>
<gene>
    <name evidence="6" type="ORF">GBAR_LOCUS3163</name>
</gene>
<proteinExistence type="predicted"/>
<dbReference type="Gene3D" id="1.10.1040.10">
    <property type="entry name" value="N-(1-d-carboxylethyl)-l-norvaline Dehydrogenase, domain 2"/>
    <property type="match status" value="1"/>
</dbReference>
<dbReference type="SUPFAM" id="SSF48179">
    <property type="entry name" value="6-phosphogluconate dehydrogenase C-terminal domain-like"/>
    <property type="match status" value="1"/>
</dbReference>
<organism evidence="6 7">
    <name type="scientific">Geodia barretti</name>
    <name type="common">Barrett's horny sponge</name>
    <dbReference type="NCBI Taxonomy" id="519541"/>
    <lineage>
        <taxon>Eukaryota</taxon>
        <taxon>Metazoa</taxon>
        <taxon>Porifera</taxon>
        <taxon>Demospongiae</taxon>
        <taxon>Heteroscleromorpha</taxon>
        <taxon>Tetractinellida</taxon>
        <taxon>Astrophorina</taxon>
        <taxon>Geodiidae</taxon>
        <taxon>Geodia</taxon>
    </lineage>
</organism>
<dbReference type="InterPro" id="IPR015815">
    <property type="entry name" value="HIBADH-related"/>
</dbReference>
<evidence type="ECO:0000259" key="4">
    <source>
        <dbReference type="Pfam" id="PF03446"/>
    </source>
</evidence>
<dbReference type="GO" id="GO:0016491">
    <property type="term" value="F:oxidoreductase activity"/>
    <property type="evidence" value="ECO:0007669"/>
    <property type="project" value="UniProtKB-KW"/>
</dbReference>
<comment type="caution">
    <text evidence="6">The sequence shown here is derived from an EMBL/GenBank/DDBJ whole genome shotgun (WGS) entry which is preliminary data.</text>
</comment>
<dbReference type="InterPro" id="IPR008927">
    <property type="entry name" value="6-PGluconate_DH-like_C_sf"/>
</dbReference>
<dbReference type="AlphaFoldDB" id="A0AA35R258"/>
<evidence type="ECO:0000256" key="1">
    <source>
        <dbReference type="ARBA" id="ARBA00023002"/>
    </source>
</evidence>
<feature type="active site" evidence="3">
    <location>
        <position position="179"/>
    </location>
</feature>
<dbReference type="InterPro" id="IPR036291">
    <property type="entry name" value="NAD(P)-bd_dom_sf"/>
</dbReference>
<feature type="domain" description="6-phosphogluconate dehydrogenase NADP-binding" evidence="4">
    <location>
        <begin position="11"/>
        <end position="170"/>
    </location>
</feature>
<keyword evidence="2" id="KW-0520">NAD</keyword>
<evidence type="ECO:0000256" key="2">
    <source>
        <dbReference type="ARBA" id="ARBA00023027"/>
    </source>
</evidence>
<evidence type="ECO:0000259" key="5">
    <source>
        <dbReference type="Pfam" id="PF14833"/>
    </source>
</evidence>
<dbReference type="GO" id="GO:0051287">
    <property type="term" value="F:NAD binding"/>
    <property type="evidence" value="ECO:0007669"/>
    <property type="project" value="InterPro"/>
</dbReference>
<sequence length="302" mass="31799">MATTIDPKSTKIGWVGTGVMGRWMCQHIMDLGYSATIYNRTQAKAQPLLDDGASWADSPSEVAAASDVIFSIVGFPPDVREVYLGDNGILKGTKSGSIIVDMTTTEPSLAQEIYEAANPQGVSSIDAPVSGGDVGAREARLSIMVGGDGDAVETVMPLFEAMGKNIVHQGGAGAGQHTKMCNQITIAGTMAGVCEALLYGYKAGLDLETMLSSISGGAAACWSLDNLAPRILQRNFDPGFFVEHFIKDMGIALDEAKKMNLSLPGLALVHQLYLAVQAQGHGRLGTQALMLALEQMSSTELS</sequence>
<dbReference type="InterPro" id="IPR006115">
    <property type="entry name" value="6PGDH_NADP-bd"/>
</dbReference>
<dbReference type="Proteomes" id="UP001174909">
    <property type="component" value="Unassembled WGS sequence"/>
</dbReference>
<evidence type="ECO:0000313" key="7">
    <source>
        <dbReference type="Proteomes" id="UP001174909"/>
    </source>
</evidence>
<dbReference type="PANTHER" id="PTHR43060:SF15">
    <property type="entry name" value="3-HYDROXYISOBUTYRATE DEHYDROGENASE-LIKE 1, MITOCHONDRIAL-RELATED"/>
    <property type="match status" value="1"/>
</dbReference>
<feature type="domain" description="3-hydroxyisobutyrate dehydrogenase-like NAD-binding" evidence="5">
    <location>
        <begin position="173"/>
        <end position="290"/>
    </location>
</feature>
<evidence type="ECO:0000313" key="6">
    <source>
        <dbReference type="EMBL" id="CAI8001336.1"/>
    </source>
</evidence>
<reference evidence="6" key="1">
    <citation type="submission" date="2023-03" db="EMBL/GenBank/DDBJ databases">
        <authorList>
            <person name="Steffen K."/>
            <person name="Cardenas P."/>
        </authorList>
    </citation>
    <scope>NUCLEOTIDE SEQUENCE</scope>
</reference>
<protein>
    <submittedName>
        <fullName evidence="6">Probable 3-hydroxyisobutyrate dehydrogenase-like 1, mitochondrial</fullName>
    </submittedName>
</protein>
<dbReference type="InterPro" id="IPR013328">
    <property type="entry name" value="6PGD_dom2"/>
</dbReference>
<keyword evidence="7" id="KW-1185">Reference proteome</keyword>
<dbReference type="Pfam" id="PF03446">
    <property type="entry name" value="NAD_binding_2"/>
    <property type="match status" value="1"/>
</dbReference>
<dbReference type="EMBL" id="CASHTH010000433">
    <property type="protein sequence ID" value="CAI8001336.1"/>
    <property type="molecule type" value="Genomic_DNA"/>
</dbReference>
<dbReference type="PANTHER" id="PTHR43060">
    <property type="entry name" value="3-HYDROXYISOBUTYRATE DEHYDROGENASE-LIKE 1, MITOCHONDRIAL-RELATED"/>
    <property type="match status" value="1"/>
</dbReference>
<dbReference type="Pfam" id="PF14833">
    <property type="entry name" value="NAD_binding_11"/>
    <property type="match status" value="1"/>
</dbReference>
<accession>A0AA35R258</accession>
<evidence type="ECO:0000256" key="3">
    <source>
        <dbReference type="PIRSR" id="PIRSR000103-1"/>
    </source>
</evidence>
<dbReference type="PIRSF" id="PIRSF000103">
    <property type="entry name" value="HIBADH"/>
    <property type="match status" value="1"/>
</dbReference>
<dbReference type="Gene3D" id="3.40.50.720">
    <property type="entry name" value="NAD(P)-binding Rossmann-like Domain"/>
    <property type="match status" value="1"/>
</dbReference>